<dbReference type="AlphaFoldDB" id="A0A154MMC7"/>
<evidence type="ECO:0000313" key="4">
    <source>
        <dbReference type="EMBL" id="KZB85415.1"/>
    </source>
</evidence>
<dbReference type="Proteomes" id="UP000186883">
    <property type="component" value="Unassembled WGS sequence"/>
</dbReference>
<dbReference type="EMBL" id="LOBU02000009">
    <property type="protein sequence ID" value="OKA08976.1"/>
    <property type="molecule type" value="Genomic_DNA"/>
</dbReference>
<dbReference type="OrthoDB" id="3595877at2"/>
<name>A0A154MMC7_9PSEU</name>
<keyword evidence="3" id="KW-0732">Signal</keyword>
<organism evidence="4 6">
    <name type="scientific">Amycolatopsis regifaucium</name>
    <dbReference type="NCBI Taxonomy" id="546365"/>
    <lineage>
        <taxon>Bacteria</taxon>
        <taxon>Bacillati</taxon>
        <taxon>Actinomycetota</taxon>
        <taxon>Actinomycetes</taxon>
        <taxon>Pseudonocardiales</taxon>
        <taxon>Pseudonocardiaceae</taxon>
        <taxon>Amycolatopsis</taxon>
    </lineage>
</organism>
<dbReference type="RefSeq" id="WP_061982752.1">
    <property type="nucleotide sequence ID" value="NZ_FOPQ01000020.1"/>
</dbReference>
<feature type="transmembrane region" description="Helical" evidence="2">
    <location>
        <begin position="326"/>
        <end position="346"/>
    </location>
</feature>
<evidence type="ECO:0000256" key="1">
    <source>
        <dbReference type="SAM" id="MobiDB-lite"/>
    </source>
</evidence>
<dbReference type="Proteomes" id="UP000076321">
    <property type="component" value="Unassembled WGS sequence"/>
</dbReference>
<feature type="compositionally biased region" description="Low complexity" evidence="1">
    <location>
        <begin position="298"/>
        <end position="317"/>
    </location>
</feature>
<feature type="region of interest" description="Disordered" evidence="1">
    <location>
        <begin position="292"/>
        <end position="320"/>
    </location>
</feature>
<feature type="signal peptide" evidence="3">
    <location>
        <begin position="1"/>
        <end position="26"/>
    </location>
</feature>
<gene>
    <name evidence="5" type="ORF">ATP06_0209625</name>
    <name evidence="4" type="ORF">AVL48_31170</name>
</gene>
<keyword evidence="2" id="KW-0812">Transmembrane</keyword>
<feature type="compositionally biased region" description="Polar residues" evidence="1">
    <location>
        <begin position="53"/>
        <end position="71"/>
    </location>
</feature>
<feature type="region of interest" description="Disordered" evidence="1">
    <location>
        <begin position="53"/>
        <end position="82"/>
    </location>
</feature>
<protein>
    <submittedName>
        <fullName evidence="4">Uncharacterized protein</fullName>
    </submittedName>
</protein>
<comment type="caution">
    <text evidence="4">The sequence shown here is derived from an EMBL/GenBank/DDBJ whole genome shotgun (WGS) entry which is preliminary data.</text>
</comment>
<reference evidence="5 7" key="2">
    <citation type="submission" date="2016-11" db="EMBL/GenBank/DDBJ databases">
        <title>Genome sequencing of Amycolatopsis regifaucium.</title>
        <authorList>
            <person name="Mayilraj S."/>
            <person name="Kaur N."/>
        </authorList>
    </citation>
    <scope>NUCLEOTIDE SEQUENCE [LARGE SCALE GENOMIC DNA]</scope>
    <source>
        <strain evidence="5 7">GY080</strain>
    </source>
</reference>
<accession>A0A154MMC7</accession>
<feature type="chain" id="PRO_5010637134" evidence="3">
    <location>
        <begin position="27"/>
        <end position="357"/>
    </location>
</feature>
<keyword evidence="7" id="KW-1185">Reference proteome</keyword>
<sequence length="357" mass="36619">MTRCVTKLAAVTAAFALASVPGLASAQTTRAVDEKTGPVSFANVASARIGNSGSLITETQRSPLTPGQSKLSPDRTVVPRDEGERKTFGGNWDINLGRYGSSANPYPSGIASRDHNVLAALQQTTVPTAVAESNYALIDNGRGGAKPADNTVLVLEGAKSAVDCSSPSKPTSSTSVSKIWVRDENGALKPSGASGVDIKGLKLGPVSTVQAEKVSKEKTVSDLTVSRVTAFDQLIRQDGWRGGDVTAAAGWKLEIVTHVRDADGKDLREARATIVLGGVSCSIPKNFVAKPAGGTGPGAAPEQPSVPGTVPAGGVPPQTADPTRTVAGLGLLGGGIVLGAAAMLLYRRRKPVPAREK</sequence>
<proteinExistence type="predicted"/>
<evidence type="ECO:0000313" key="6">
    <source>
        <dbReference type="Proteomes" id="UP000076321"/>
    </source>
</evidence>
<evidence type="ECO:0000313" key="7">
    <source>
        <dbReference type="Proteomes" id="UP000186883"/>
    </source>
</evidence>
<reference evidence="4 6" key="1">
    <citation type="submission" date="2015-12" db="EMBL/GenBank/DDBJ databases">
        <title>Amycolatopsis regifaucium genome sequencing and assembly.</title>
        <authorList>
            <person name="Mayilraj S."/>
        </authorList>
    </citation>
    <scope>NUCLEOTIDE SEQUENCE [LARGE SCALE GENOMIC DNA]</scope>
    <source>
        <strain evidence="4 6">GY080</strain>
    </source>
</reference>
<evidence type="ECO:0000313" key="5">
    <source>
        <dbReference type="EMBL" id="OKA08976.1"/>
    </source>
</evidence>
<keyword evidence="2" id="KW-0472">Membrane</keyword>
<evidence type="ECO:0000256" key="3">
    <source>
        <dbReference type="SAM" id="SignalP"/>
    </source>
</evidence>
<dbReference type="EMBL" id="LQCI01000011">
    <property type="protein sequence ID" value="KZB85415.1"/>
    <property type="molecule type" value="Genomic_DNA"/>
</dbReference>
<keyword evidence="2" id="KW-1133">Transmembrane helix</keyword>
<evidence type="ECO:0000256" key="2">
    <source>
        <dbReference type="SAM" id="Phobius"/>
    </source>
</evidence>